<evidence type="ECO:0000256" key="4">
    <source>
        <dbReference type="SAM" id="MobiDB-lite"/>
    </source>
</evidence>
<evidence type="ECO:0000256" key="1">
    <source>
        <dbReference type="ARBA" id="ARBA00009049"/>
    </source>
</evidence>
<feature type="compositionally biased region" description="Low complexity" evidence="4">
    <location>
        <begin position="292"/>
        <end position="302"/>
    </location>
</feature>
<accession>A0A2N5S0P6</accession>
<feature type="compositionally biased region" description="Low complexity" evidence="4">
    <location>
        <begin position="202"/>
        <end position="220"/>
    </location>
</feature>
<protein>
    <submittedName>
        <fullName evidence="5">Uncharacterized protein</fullName>
    </submittedName>
</protein>
<feature type="compositionally biased region" description="Polar residues" evidence="4">
    <location>
        <begin position="530"/>
        <end position="543"/>
    </location>
</feature>
<feature type="region of interest" description="Disordered" evidence="4">
    <location>
        <begin position="530"/>
        <end position="554"/>
    </location>
</feature>
<evidence type="ECO:0000313" key="6">
    <source>
        <dbReference type="Proteomes" id="UP000235392"/>
    </source>
</evidence>
<feature type="compositionally biased region" description="Basic and acidic residues" evidence="4">
    <location>
        <begin position="544"/>
        <end position="554"/>
    </location>
</feature>
<gene>
    <name evidence="5" type="ORF">PCASD_24440</name>
</gene>
<name>A0A2N5S0P6_9BASI</name>
<dbReference type="InterPro" id="IPR019318">
    <property type="entry name" value="Gua_nucleotide_exch_fac_Ric8"/>
</dbReference>
<dbReference type="Pfam" id="PF10165">
    <property type="entry name" value="Ric8"/>
    <property type="match status" value="1"/>
</dbReference>
<feature type="compositionally biased region" description="Basic and acidic residues" evidence="4">
    <location>
        <begin position="607"/>
        <end position="629"/>
    </location>
</feature>
<comment type="similarity">
    <text evidence="1">Belongs to the synembryn family.</text>
</comment>
<dbReference type="GO" id="GO:0007186">
    <property type="term" value="P:G protein-coupled receptor signaling pathway"/>
    <property type="evidence" value="ECO:0007669"/>
    <property type="project" value="TreeGrafter"/>
</dbReference>
<reference evidence="5 6" key="1">
    <citation type="submission" date="2017-11" db="EMBL/GenBank/DDBJ databases">
        <title>De novo assembly and phasing of dikaryotic genomes from two isolates of Puccinia coronata f. sp. avenae, the causal agent of oat crown rust.</title>
        <authorList>
            <person name="Miller M.E."/>
            <person name="Zhang Y."/>
            <person name="Omidvar V."/>
            <person name="Sperschneider J."/>
            <person name="Schwessinger B."/>
            <person name="Raley C."/>
            <person name="Palmer J.M."/>
            <person name="Garnica D."/>
            <person name="Upadhyaya N."/>
            <person name="Rathjen J."/>
            <person name="Taylor J.M."/>
            <person name="Park R.F."/>
            <person name="Dodds P.N."/>
            <person name="Hirsch C.D."/>
            <person name="Kianian S.F."/>
            <person name="Figueroa M."/>
        </authorList>
    </citation>
    <scope>NUCLEOTIDE SEQUENCE [LARGE SCALE GENOMIC DNA]</scope>
    <source>
        <strain evidence="5">12SD80</strain>
    </source>
</reference>
<dbReference type="EMBL" id="PGCI01001183">
    <property type="protein sequence ID" value="PLW06815.1"/>
    <property type="molecule type" value="Genomic_DNA"/>
</dbReference>
<keyword evidence="3" id="KW-0143">Chaperone</keyword>
<keyword evidence="2" id="KW-0344">Guanine-nucleotide releasing factor</keyword>
<feature type="region of interest" description="Disordered" evidence="4">
    <location>
        <begin position="199"/>
        <end position="307"/>
    </location>
</feature>
<sequence>MSSYQKLLPKERRKNGTASETLQQLAQQLNSHPRSWTHHLATPSLHSNCSVVPQSPPMTSSRNCPSSLDMPNLLPSARFSYQSDDANYHNIIQESLRIIANTLFLHPLSRSSPHLLPALPSLVHLAITLPPSHPTNQQPPPNYAVIQLTSFLASRAVFLITAAASNLVIELIEKTELDVIIEHLKIIFNLMVHYPTSVQQFPRPGSPSVTPTSTASPSDPNHSSDPVFSHARRPSLKARLMNQINMTKKMTRRPRSETSTTNPKDQAALLDPFASQEDHSSSHSPSRHTRSYSKASSRVSSVDQDAESLDTTIDPLNQRFAGLLPYLVQLFLLESIPDPPNLQPPLSSFMHTFLNFSPSTLSFFIQDYKLVDDSSRDPEIPPVIAKLITIIDRVTQYYCPGDPDDRAVKTRCNRDSIDLEVDLTQVVLLTANLISPHALPNSNAPVGLSKQAREALDNLIGRILRLMNSVAFDNLKHTCGAFLSGLYENNTDRLTSHVGYGPLAGYLLSIGKVGLNAESRDGCASEINPITGTSWASMESGSESEQKPMTEQEKEEEVERMCSMFDRMNRSGVISAPDPRKLAVESGRFEEIEQAVLSQEQEEEKQEEMKALRDLELYKQKKKTRQETQ</sequence>
<organism evidence="5 6">
    <name type="scientific">Puccinia coronata f. sp. avenae</name>
    <dbReference type="NCBI Taxonomy" id="200324"/>
    <lineage>
        <taxon>Eukaryota</taxon>
        <taxon>Fungi</taxon>
        <taxon>Dikarya</taxon>
        <taxon>Basidiomycota</taxon>
        <taxon>Pucciniomycotina</taxon>
        <taxon>Pucciniomycetes</taxon>
        <taxon>Pucciniales</taxon>
        <taxon>Pucciniaceae</taxon>
        <taxon>Puccinia</taxon>
    </lineage>
</organism>
<proteinExistence type="inferred from homology"/>
<evidence type="ECO:0000256" key="3">
    <source>
        <dbReference type="ARBA" id="ARBA00023186"/>
    </source>
</evidence>
<dbReference type="GO" id="GO:0005085">
    <property type="term" value="F:guanyl-nucleotide exchange factor activity"/>
    <property type="evidence" value="ECO:0007669"/>
    <property type="project" value="UniProtKB-KW"/>
</dbReference>
<comment type="caution">
    <text evidence="5">The sequence shown here is derived from an EMBL/GenBank/DDBJ whole genome shotgun (WGS) entry which is preliminary data.</text>
</comment>
<dbReference type="GO" id="GO:0001965">
    <property type="term" value="F:G-protein alpha-subunit binding"/>
    <property type="evidence" value="ECO:0007669"/>
    <property type="project" value="TreeGrafter"/>
</dbReference>
<dbReference type="GO" id="GO:0005737">
    <property type="term" value="C:cytoplasm"/>
    <property type="evidence" value="ECO:0007669"/>
    <property type="project" value="TreeGrafter"/>
</dbReference>
<feature type="region of interest" description="Disordered" evidence="4">
    <location>
        <begin position="597"/>
        <end position="629"/>
    </location>
</feature>
<evidence type="ECO:0000313" key="5">
    <source>
        <dbReference type="EMBL" id="PLW06815.1"/>
    </source>
</evidence>
<dbReference type="PANTHER" id="PTHR12425">
    <property type="entry name" value="SYNEMBRYN"/>
    <property type="match status" value="1"/>
</dbReference>
<dbReference type="Proteomes" id="UP000235392">
    <property type="component" value="Unassembled WGS sequence"/>
</dbReference>
<evidence type="ECO:0000256" key="2">
    <source>
        <dbReference type="ARBA" id="ARBA00022658"/>
    </source>
</evidence>
<dbReference type="AlphaFoldDB" id="A0A2N5S0P6"/>
<dbReference type="PANTHER" id="PTHR12425:SF5">
    <property type="entry name" value="SYNEMBRYN"/>
    <property type="match status" value="1"/>
</dbReference>